<feature type="signal peptide" evidence="2">
    <location>
        <begin position="1"/>
        <end position="22"/>
    </location>
</feature>
<dbReference type="Gene3D" id="3.40.50.1820">
    <property type="entry name" value="alpha/beta hydrolase"/>
    <property type="match status" value="1"/>
</dbReference>
<dbReference type="InterPro" id="IPR011944">
    <property type="entry name" value="Steroid_delta5-4_isomerase"/>
</dbReference>
<keyword evidence="2" id="KW-0732">Signal</keyword>
<sequence precursor="true">MYKIRLMRYVACIFLMSAGCLAQVVETDIAYDRFPDTRLDILYPKEAASGLRPGVIMFHGGGWIRSTKETMMTAFCKPFLEQGFVVANVEYRVAMAATAPAAVDDALKAAQWFYDRAAQYHVDTRRIVVTGASAGGHLALMVGMTSKIPIAAIVNGYGVTDVADLLGGPHRQGFAAQWLPEQPGRLELAKRMSPMTYVRKGLPPVLTVQGENDHTVPYEQGVRLTAALKEAGDDAEMMTVPGAGHGFSTEQWPAVHARMFAFLRARGILAAAAVTADEAAIREIVARYVDARDQKDPQATAALFTEDADQLVSSGEWRRGREALVKGAMASSEASGGKRTITVETVRFLSADVAIADGRYEIAGPTPRRMWASLIMKRTAEGWRIAAIRNMLPAK</sequence>
<dbReference type="InterPro" id="IPR050300">
    <property type="entry name" value="GDXG_lipolytic_enzyme"/>
</dbReference>
<dbReference type="SUPFAM" id="SSF53474">
    <property type="entry name" value="alpha/beta-Hydrolases"/>
    <property type="match status" value="1"/>
</dbReference>
<dbReference type="STRING" id="234267.Acid_5517"/>
<accession>Q01V51</accession>
<dbReference type="KEGG" id="sus:Acid_5517"/>
<feature type="domain" description="DUF4440" evidence="3">
    <location>
        <begin position="281"/>
        <end position="385"/>
    </location>
</feature>
<dbReference type="Gene3D" id="3.10.450.50">
    <property type="match status" value="1"/>
</dbReference>
<dbReference type="Pfam" id="PF14534">
    <property type="entry name" value="DUF4440"/>
    <property type="match status" value="1"/>
</dbReference>
<dbReference type="InterPro" id="IPR032710">
    <property type="entry name" value="NTF2-like_dom_sf"/>
</dbReference>
<dbReference type="InterPro" id="IPR029058">
    <property type="entry name" value="AB_hydrolase_fold"/>
</dbReference>
<protein>
    <submittedName>
        <fullName evidence="5">Alpha/beta hydrolase fold-3 domain protein</fullName>
    </submittedName>
</protein>
<evidence type="ECO:0000256" key="1">
    <source>
        <dbReference type="ARBA" id="ARBA00022801"/>
    </source>
</evidence>
<evidence type="ECO:0000259" key="4">
    <source>
        <dbReference type="Pfam" id="PF20434"/>
    </source>
</evidence>
<dbReference type="eggNOG" id="COG0657">
    <property type="taxonomic scope" value="Bacteria"/>
</dbReference>
<dbReference type="ESTHER" id="solus-q43m95">
    <property type="family name" value="BD-FAE"/>
</dbReference>
<dbReference type="PANTHER" id="PTHR48081:SF33">
    <property type="entry name" value="KYNURENINE FORMAMIDASE"/>
    <property type="match status" value="1"/>
</dbReference>
<dbReference type="PANTHER" id="PTHR48081">
    <property type="entry name" value="AB HYDROLASE SUPERFAMILY PROTEIN C4A8.06C"/>
    <property type="match status" value="1"/>
</dbReference>
<dbReference type="GO" id="GO:0016787">
    <property type="term" value="F:hydrolase activity"/>
    <property type="evidence" value="ECO:0007669"/>
    <property type="project" value="UniProtKB-KW"/>
</dbReference>
<reference evidence="5" key="1">
    <citation type="submission" date="2006-10" db="EMBL/GenBank/DDBJ databases">
        <title>Complete sequence of Solibacter usitatus Ellin6076.</title>
        <authorList>
            <consortium name="US DOE Joint Genome Institute"/>
            <person name="Copeland A."/>
            <person name="Lucas S."/>
            <person name="Lapidus A."/>
            <person name="Barry K."/>
            <person name="Detter J.C."/>
            <person name="Glavina del Rio T."/>
            <person name="Hammon N."/>
            <person name="Israni S."/>
            <person name="Dalin E."/>
            <person name="Tice H."/>
            <person name="Pitluck S."/>
            <person name="Thompson L.S."/>
            <person name="Brettin T."/>
            <person name="Bruce D."/>
            <person name="Han C."/>
            <person name="Tapia R."/>
            <person name="Gilna P."/>
            <person name="Schmutz J."/>
            <person name="Larimer F."/>
            <person name="Land M."/>
            <person name="Hauser L."/>
            <person name="Kyrpides N."/>
            <person name="Mikhailova N."/>
            <person name="Janssen P.H."/>
            <person name="Kuske C.R."/>
            <person name="Richardson P."/>
        </authorList>
    </citation>
    <scope>NUCLEOTIDE SEQUENCE</scope>
    <source>
        <strain evidence="5">Ellin6076</strain>
    </source>
</reference>
<evidence type="ECO:0000313" key="5">
    <source>
        <dbReference type="EMBL" id="ABJ86464.1"/>
    </source>
</evidence>
<dbReference type="SUPFAM" id="SSF54427">
    <property type="entry name" value="NTF2-like"/>
    <property type="match status" value="1"/>
</dbReference>
<organism evidence="5">
    <name type="scientific">Solibacter usitatus (strain Ellin6076)</name>
    <dbReference type="NCBI Taxonomy" id="234267"/>
    <lineage>
        <taxon>Bacteria</taxon>
        <taxon>Pseudomonadati</taxon>
        <taxon>Acidobacteriota</taxon>
        <taxon>Terriglobia</taxon>
        <taxon>Bryobacterales</taxon>
        <taxon>Solibacteraceae</taxon>
        <taxon>Candidatus Solibacter</taxon>
    </lineage>
</organism>
<dbReference type="Pfam" id="PF20434">
    <property type="entry name" value="BD-FAE"/>
    <property type="match status" value="1"/>
</dbReference>
<keyword evidence="1 5" id="KW-0378">Hydrolase</keyword>
<dbReference type="EMBL" id="CP000473">
    <property type="protein sequence ID" value="ABJ86464.1"/>
    <property type="molecule type" value="Genomic_DNA"/>
</dbReference>
<evidence type="ECO:0000256" key="2">
    <source>
        <dbReference type="SAM" id="SignalP"/>
    </source>
</evidence>
<dbReference type="InterPro" id="IPR049492">
    <property type="entry name" value="BD-FAE-like_dom"/>
</dbReference>
<name>Q01V51_SOLUE</name>
<dbReference type="NCBIfam" id="TIGR02246">
    <property type="entry name" value="SgcJ/EcaC family oxidoreductase"/>
    <property type="match status" value="1"/>
</dbReference>
<gene>
    <name evidence="5" type="ordered locus">Acid_5517</name>
</gene>
<dbReference type="InterPro" id="IPR027843">
    <property type="entry name" value="DUF4440"/>
</dbReference>
<dbReference type="PROSITE" id="PS51257">
    <property type="entry name" value="PROKAR_LIPOPROTEIN"/>
    <property type="match status" value="1"/>
</dbReference>
<proteinExistence type="predicted"/>
<feature type="chain" id="PRO_5004162692" evidence="2">
    <location>
        <begin position="23"/>
        <end position="395"/>
    </location>
</feature>
<evidence type="ECO:0000259" key="3">
    <source>
        <dbReference type="Pfam" id="PF14534"/>
    </source>
</evidence>
<feature type="domain" description="BD-FAE-like" evidence="4">
    <location>
        <begin position="39"/>
        <end position="228"/>
    </location>
</feature>
<dbReference type="AlphaFoldDB" id="Q01V51"/>
<dbReference type="HOGENOM" id="CLU_698102_0_0_0"/>
<dbReference type="InParanoid" id="Q01V51"/>